<dbReference type="EMBL" id="WOWK01000007">
    <property type="protein sequence ID" value="KAF0330492.1"/>
    <property type="molecule type" value="Genomic_DNA"/>
</dbReference>
<protein>
    <submittedName>
        <fullName evidence="1">Uncharacterized protein</fullName>
    </submittedName>
</protein>
<proteinExistence type="predicted"/>
<sequence length="516" mass="57719">MAAQEVVSSLIACYVPRSFGLSGSLACPPHYFQLHVIGDTFDGKYTEVAIDPLDLPLLAEEYPGTRQQLPYPLAFPTDELADESRITAMDGAIRRWLPNVIQRLLNGGGRDLAIHLSKRAEERRDVPMPTARFEWASLCHSLEKANPRVTTALLQILISCRSMCDPTGVHSNDLNNTALLDILRKKAIDGVPASQYHNQRELYRVALARAVLEQAGCPIEHEEDGINWNLTYAENIELLGGLLDTQPKEVSLEVVWKLEEDFISLPTLVPGGDVLIPEAVARQMESLETLLPSKQLNGISKMLTMHLTPGQGDSLCEFLSRDAIADISDNPTWRFLVWAASKRCYTISMHHWLESEDAEQVLKELRDSWKLVQTGPKLVFIALSLLCYCRLKSSIEKLRVEVQSQTEDGEVEMTEEDIGERCEALILAQDLLEDFVAGGAEVLASAIECMVSSLSEVATQKLLTVDRDLISPILHQVEPRCSGTHKKLRSYIEDRFYGLDHKTACEEISLSREKEQ</sequence>
<gene>
    <name evidence="1" type="ORF">GQ607_002371</name>
</gene>
<keyword evidence="2" id="KW-1185">Reference proteome</keyword>
<accession>A0A8H3WR60</accession>
<reference evidence="1 2" key="1">
    <citation type="submission" date="2019-12" db="EMBL/GenBank/DDBJ databases">
        <title>A genome sequence resource for the geographically widespread anthracnose pathogen Colletotrichum asianum.</title>
        <authorList>
            <person name="Meng Y."/>
        </authorList>
    </citation>
    <scope>NUCLEOTIDE SEQUENCE [LARGE SCALE GENOMIC DNA]</scope>
    <source>
        <strain evidence="1 2">ICMP 18580</strain>
    </source>
</reference>
<dbReference type="AlphaFoldDB" id="A0A8H3WR60"/>
<evidence type="ECO:0000313" key="2">
    <source>
        <dbReference type="Proteomes" id="UP000434172"/>
    </source>
</evidence>
<dbReference type="OrthoDB" id="10306270at2759"/>
<evidence type="ECO:0000313" key="1">
    <source>
        <dbReference type="EMBL" id="KAF0330492.1"/>
    </source>
</evidence>
<comment type="caution">
    <text evidence="1">The sequence shown here is derived from an EMBL/GenBank/DDBJ whole genome shotgun (WGS) entry which is preliminary data.</text>
</comment>
<dbReference type="Proteomes" id="UP000434172">
    <property type="component" value="Unassembled WGS sequence"/>
</dbReference>
<organism evidence="1 2">
    <name type="scientific">Colletotrichum asianum</name>
    <dbReference type="NCBI Taxonomy" id="702518"/>
    <lineage>
        <taxon>Eukaryota</taxon>
        <taxon>Fungi</taxon>
        <taxon>Dikarya</taxon>
        <taxon>Ascomycota</taxon>
        <taxon>Pezizomycotina</taxon>
        <taxon>Sordariomycetes</taxon>
        <taxon>Hypocreomycetidae</taxon>
        <taxon>Glomerellales</taxon>
        <taxon>Glomerellaceae</taxon>
        <taxon>Colletotrichum</taxon>
        <taxon>Colletotrichum gloeosporioides species complex</taxon>
    </lineage>
</organism>
<name>A0A8H3WR60_9PEZI</name>